<evidence type="ECO:0000313" key="14">
    <source>
        <dbReference type="Proteomes" id="UP000799436"/>
    </source>
</evidence>
<proteinExistence type="inferred from homology"/>
<dbReference type="EC" id="4.3.1.17" evidence="5"/>
<dbReference type="GO" id="GO:0005737">
    <property type="term" value="C:cytoplasm"/>
    <property type="evidence" value="ECO:0007669"/>
    <property type="project" value="UniProtKB-SubCell"/>
</dbReference>
<feature type="compositionally biased region" description="Low complexity" evidence="11">
    <location>
        <begin position="20"/>
        <end position="41"/>
    </location>
</feature>
<dbReference type="GO" id="GO:0006567">
    <property type="term" value="P:L-threonine catabolic process"/>
    <property type="evidence" value="ECO:0007669"/>
    <property type="project" value="TreeGrafter"/>
</dbReference>
<comment type="subcellular location">
    <subcellularLocation>
        <location evidence="2">Cytoplasm</location>
    </subcellularLocation>
</comment>
<evidence type="ECO:0000256" key="6">
    <source>
        <dbReference type="ARBA" id="ARBA00022432"/>
    </source>
</evidence>
<feature type="domain" description="Tryptophan synthase beta chain-like PALP" evidence="12">
    <location>
        <begin position="50"/>
        <end position="362"/>
    </location>
</feature>
<evidence type="ECO:0000256" key="5">
    <source>
        <dbReference type="ARBA" id="ARBA00012093"/>
    </source>
</evidence>
<dbReference type="Gene3D" id="3.40.50.1100">
    <property type="match status" value="2"/>
</dbReference>
<dbReference type="GO" id="GO:0006565">
    <property type="term" value="P:L-serine catabolic process"/>
    <property type="evidence" value="ECO:0007669"/>
    <property type="project" value="TreeGrafter"/>
</dbReference>
<accession>A0A6G1L9T1</accession>
<dbReference type="GO" id="GO:0003941">
    <property type="term" value="F:L-serine ammonia-lyase activity"/>
    <property type="evidence" value="ECO:0007669"/>
    <property type="project" value="UniProtKB-EC"/>
</dbReference>
<dbReference type="PANTHER" id="PTHR48078:SF2">
    <property type="entry name" value="CATABOLIC L-SERINE_THREONINE DEHYDRATASE"/>
    <property type="match status" value="1"/>
</dbReference>
<keyword evidence="14" id="KW-1185">Reference proteome</keyword>
<evidence type="ECO:0000256" key="4">
    <source>
        <dbReference type="ARBA" id="ARBA00010869"/>
    </source>
</evidence>
<dbReference type="GO" id="GO:0006094">
    <property type="term" value="P:gluconeogenesis"/>
    <property type="evidence" value="ECO:0007669"/>
    <property type="project" value="UniProtKB-KW"/>
</dbReference>
<comment type="cofactor">
    <cofactor evidence="1">
        <name>pyridoxal 5'-phosphate</name>
        <dbReference type="ChEBI" id="CHEBI:597326"/>
    </cofactor>
</comment>
<keyword evidence="8" id="KW-0663">Pyridoxal phosphate</keyword>
<dbReference type="InterPro" id="IPR036052">
    <property type="entry name" value="TrpB-like_PALP_sf"/>
</dbReference>
<dbReference type="GO" id="GO:0009097">
    <property type="term" value="P:isoleucine biosynthetic process"/>
    <property type="evidence" value="ECO:0007669"/>
    <property type="project" value="TreeGrafter"/>
</dbReference>
<evidence type="ECO:0000256" key="11">
    <source>
        <dbReference type="SAM" id="MobiDB-lite"/>
    </source>
</evidence>
<evidence type="ECO:0000256" key="3">
    <source>
        <dbReference type="ARBA" id="ARBA00004742"/>
    </source>
</evidence>
<evidence type="ECO:0000256" key="2">
    <source>
        <dbReference type="ARBA" id="ARBA00004496"/>
    </source>
</evidence>
<dbReference type="Proteomes" id="UP000799436">
    <property type="component" value="Unassembled WGS sequence"/>
</dbReference>
<name>A0A6G1L9T1_9PEZI</name>
<dbReference type="AlphaFoldDB" id="A0A6G1L9T1"/>
<organism evidence="13 14">
    <name type="scientific">Teratosphaeria nubilosa</name>
    <dbReference type="NCBI Taxonomy" id="161662"/>
    <lineage>
        <taxon>Eukaryota</taxon>
        <taxon>Fungi</taxon>
        <taxon>Dikarya</taxon>
        <taxon>Ascomycota</taxon>
        <taxon>Pezizomycotina</taxon>
        <taxon>Dothideomycetes</taxon>
        <taxon>Dothideomycetidae</taxon>
        <taxon>Mycosphaerellales</taxon>
        <taxon>Teratosphaeriaceae</taxon>
        <taxon>Teratosphaeria</taxon>
    </lineage>
</organism>
<comment type="catalytic activity">
    <reaction evidence="10">
        <text>L-serine = pyruvate + NH4(+)</text>
        <dbReference type="Rhea" id="RHEA:19169"/>
        <dbReference type="ChEBI" id="CHEBI:15361"/>
        <dbReference type="ChEBI" id="CHEBI:28938"/>
        <dbReference type="ChEBI" id="CHEBI:33384"/>
        <dbReference type="EC" id="4.3.1.17"/>
    </reaction>
</comment>
<evidence type="ECO:0000256" key="9">
    <source>
        <dbReference type="ARBA" id="ARBA00023239"/>
    </source>
</evidence>
<dbReference type="FunFam" id="3.40.50.1100:FF:000040">
    <property type="entry name" value="L-serine dehydratase, putative"/>
    <property type="match status" value="1"/>
</dbReference>
<evidence type="ECO:0000313" key="13">
    <source>
        <dbReference type="EMBL" id="KAF2769329.1"/>
    </source>
</evidence>
<comment type="similarity">
    <text evidence="4">Belongs to the serine/threonine dehydratase family.</text>
</comment>
<evidence type="ECO:0000256" key="10">
    <source>
        <dbReference type="ARBA" id="ARBA00049406"/>
    </source>
</evidence>
<evidence type="ECO:0000256" key="1">
    <source>
        <dbReference type="ARBA" id="ARBA00001933"/>
    </source>
</evidence>
<evidence type="ECO:0000256" key="7">
    <source>
        <dbReference type="ARBA" id="ARBA00022490"/>
    </source>
</evidence>
<keyword evidence="9" id="KW-0456">Lyase</keyword>
<dbReference type="PANTHER" id="PTHR48078">
    <property type="entry name" value="THREONINE DEHYDRATASE, MITOCHONDRIAL-RELATED"/>
    <property type="match status" value="1"/>
</dbReference>
<dbReference type="Pfam" id="PF00291">
    <property type="entry name" value="PALP"/>
    <property type="match status" value="1"/>
</dbReference>
<dbReference type="GO" id="GO:0004794">
    <property type="term" value="F:threonine deaminase activity"/>
    <property type="evidence" value="ECO:0007669"/>
    <property type="project" value="TreeGrafter"/>
</dbReference>
<evidence type="ECO:0000256" key="8">
    <source>
        <dbReference type="ARBA" id="ARBA00022898"/>
    </source>
</evidence>
<dbReference type="OrthoDB" id="7773036at2759"/>
<reference evidence="13" key="1">
    <citation type="journal article" date="2020" name="Stud. Mycol.">
        <title>101 Dothideomycetes genomes: a test case for predicting lifestyles and emergence of pathogens.</title>
        <authorList>
            <person name="Haridas S."/>
            <person name="Albert R."/>
            <person name="Binder M."/>
            <person name="Bloem J."/>
            <person name="Labutti K."/>
            <person name="Salamov A."/>
            <person name="Andreopoulos B."/>
            <person name="Baker S."/>
            <person name="Barry K."/>
            <person name="Bills G."/>
            <person name="Bluhm B."/>
            <person name="Cannon C."/>
            <person name="Castanera R."/>
            <person name="Culley D."/>
            <person name="Daum C."/>
            <person name="Ezra D."/>
            <person name="Gonzalez J."/>
            <person name="Henrissat B."/>
            <person name="Kuo A."/>
            <person name="Liang C."/>
            <person name="Lipzen A."/>
            <person name="Lutzoni F."/>
            <person name="Magnuson J."/>
            <person name="Mondo S."/>
            <person name="Nolan M."/>
            <person name="Ohm R."/>
            <person name="Pangilinan J."/>
            <person name="Park H.-J."/>
            <person name="Ramirez L."/>
            <person name="Alfaro M."/>
            <person name="Sun H."/>
            <person name="Tritt A."/>
            <person name="Yoshinaga Y."/>
            <person name="Zwiers L.-H."/>
            <person name="Turgeon B."/>
            <person name="Goodwin S."/>
            <person name="Spatafora J."/>
            <person name="Crous P."/>
            <person name="Grigoriev I."/>
        </authorList>
    </citation>
    <scope>NUCLEOTIDE SEQUENCE</scope>
    <source>
        <strain evidence="13">CBS 116005</strain>
    </source>
</reference>
<dbReference type="SUPFAM" id="SSF53686">
    <property type="entry name" value="Tryptophan synthase beta subunit-like PLP-dependent enzymes"/>
    <property type="match status" value="1"/>
</dbReference>
<keyword evidence="6" id="KW-0312">Gluconeogenesis</keyword>
<dbReference type="PROSITE" id="PS00165">
    <property type="entry name" value="DEHYDRATASE_SER_THR"/>
    <property type="match status" value="1"/>
</dbReference>
<evidence type="ECO:0000259" key="12">
    <source>
        <dbReference type="Pfam" id="PF00291"/>
    </source>
</evidence>
<sequence length="410" mass="42995">MAPHQALTAYRHSSYASLSNLTSTDNTSTTQSKPTTTTTSPSTPPKLWLKTPLIESASLSQAAGCRILLKLDPLQPSGSFKSRGIGAFCHHALLTSANPNATHFYASSGGNAGLACVHAARTLGRPSTVVVPLTTTPMMIAKLRAAGARRILQHGSNLTEADTYMRGVVVKAARERGEEAVCVHPFDDPVTWAGHGTMIEEIEEDLCAQGESAPSVVICSVGGGGLFNGLVDGVEAQGPRWESTTVLGVETSGCDSLAQSLAAGELVTLPGITSQATSLGATRVSSRTFELAQRGRETGRTANAVLSDADAARGCVRFADEERMFVELACGVSIAVCFGGSLERALGRKVGREEVVVVVVCGGSNVTSAMIEGWRGEYGDFEDVDVERKGRVSEDHDGKHDSGLESECSL</sequence>
<dbReference type="InterPro" id="IPR000634">
    <property type="entry name" value="Ser/Thr_deHydtase_PyrdxlP-BS"/>
</dbReference>
<feature type="compositionally biased region" description="Basic and acidic residues" evidence="11">
    <location>
        <begin position="390"/>
        <end position="403"/>
    </location>
</feature>
<dbReference type="InterPro" id="IPR050147">
    <property type="entry name" value="Ser/Thr_Dehydratase"/>
</dbReference>
<protein>
    <recommendedName>
        <fullName evidence="5">L-serine ammonia-lyase</fullName>
        <ecNumber evidence="5">4.3.1.17</ecNumber>
    </recommendedName>
</protein>
<gene>
    <name evidence="13" type="ORF">EJ03DRAFT_327597</name>
</gene>
<dbReference type="EMBL" id="ML995835">
    <property type="protein sequence ID" value="KAF2769329.1"/>
    <property type="molecule type" value="Genomic_DNA"/>
</dbReference>
<feature type="region of interest" description="Disordered" evidence="11">
    <location>
        <begin position="20"/>
        <end position="47"/>
    </location>
</feature>
<feature type="region of interest" description="Disordered" evidence="11">
    <location>
        <begin position="390"/>
        <end position="410"/>
    </location>
</feature>
<keyword evidence="7" id="KW-0963">Cytoplasm</keyword>
<dbReference type="GO" id="GO:0030170">
    <property type="term" value="F:pyridoxal phosphate binding"/>
    <property type="evidence" value="ECO:0007669"/>
    <property type="project" value="InterPro"/>
</dbReference>
<comment type="pathway">
    <text evidence="3">Carbohydrate biosynthesis; gluconeogenesis.</text>
</comment>
<dbReference type="InterPro" id="IPR001926">
    <property type="entry name" value="TrpB-like_PALP"/>
</dbReference>